<name>A0A4R3I0E5_PAULE</name>
<keyword evidence="10" id="KW-0997">Cell inner membrane</keyword>
<keyword evidence="4 10" id="KW-0133">Cell shape</keyword>
<comment type="pathway">
    <text evidence="10">Cell wall biogenesis; peptidoglycan biosynthesis.</text>
</comment>
<dbReference type="PANTHER" id="PTHR47019">
    <property type="entry name" value="LIPID II FLIPPASE MURJ"/>
    <property type="match status" value="1"/>
</dbReference>
<dbReference type="Pfam" id="PF03023">
    <property type="entry name" value="MurJ"/>
    <property type="match status" value="1"/>
</dbReference>
<proteinExistence type="inferred from homology"/>
<feature type="transmembrane region" description="Helical" evidence="10">
    <location>
        <begin position="362"/>
        <end position="380"/>
    </location>
</feature>
<protein>
    <recommendedName>
        <fullName evidence="10">Probable lipid II flippase MurJ</fullName>
    </recommendedName>
</protein>
<dbReference type="Proteomes" id="UP000295382">
    <property type="component" value="Unassembled WGS sequence"/>
</dbReference>
<feature type="transmembrane region" description="Helical" evidence="10">
    <location>
        <begin position="441"/>
        <end position="459"/>
    </location>
</feature>
<dbReference type="GO" id="GO:0009252">
    <property type="term" value="P:peptidoglycan biosynthetic process"/>
    <property type="evidence" value="ECO:0007669"/>
    <property type="project" value="UniProtKB-UniRule"/>
</dbReference>
<keyword evidence="12" id="KW-1185">Reference proteome</keyword>
<feature type="transmembrane region" description="Helical" evidence="10">
    <location>
        <begin position="270"/>
        <end position="292"/>
    </location>
</feature>
<evidence type="ECO:0000256" key="9">
    <source>
        <dbReference type="ARBA" id="ARBA00061532"/>
    </source>
</evidence>
<feature type="transmembrane region" description="Helical" evidence="10">
    <location>
        <begin position="496"/>
        <end position="517"/>
    </location>
</feature>
<evidence type="ECO:0000256" key="4">
    <source>
        <dbReference type="ARBA" id="ARBA00022960"/>
    </source>
</evidence>
<dbReference type="NCBIfam" id="TIGR01695">
    <property type="entry name" value="murJ_mviN"/>
    <property type="match status" value="1"/>
</dbReference>
<keyword evidence="3 10" id="KW-0812">Transmembrane</keyword>
<organism evidence="11 12">
    <name type="scientific">Paucimonas lemoignei</name>
    <name type="common">Pseudomonas lemoignei</name>
    <dbReference type="NCBI Taxonomy" id="29443"/>
    <lineage>
        <taxon>Bacteria</taxon>
        <taxon>Pseudomonadati</taxon>
        <taxon>Pseudomonadota</taxon>
        <taxon>Betaproteobacteria</taxon>
        <taxon>Burkholderiales</taxon>
        <taxon>Burkholderiaceae</taxon>
        <taxon>Paucimonas</taxon>
    </lineage>
</organism>
<accession>A0A4R3I0E5</accession>
<evidence type="ECO:0000256" key="8">
    <source>
        <dbReference type="ARBA" id="ARBA00060041"/>
    </source>
</evidence>
<feature type="transmembrane region" description="Helical" evidence="10">
    <location>
        <begin position="174"/>
        <end position="198"/>
    </location>
</feature>
<dbReference type="InterPro" id="IPR051050">
    <property type="entry name" value="Lipid_II_flippase_MurJ/MviN"/>
</dbReference>
<keyword evidence="10" id="KW-0961">Cell wall biogenesis/degradation</keyword>
<evidence type="ECO:0000256" key="2">
    <source>
        <dbReference type="ARBA" id="ARBA00022475"/>
    </source>
</evidence>
<feature type="transmembrane region" description="Helical" evidence="10">
    <location>
        <begin position="245"/>
        <end position="264"/>
    </location>
</feature>
<keyword evidence="6 10" id="KW-1133">Transmembrane helix</keyword>
<comment type="caution">
    <text evidence="11">The sequence shown here is derived from an EMBL/GenBank/DDBJ whole genome shotgun (WGS) entry which is preliminary data.</text>
</comment>
<evidence type="ECO:0000256" key="3">
    <source>
        <dbReference type="ARBA" id="ARBA00022692"/>
    </source>
</evidence>
<gene>
    <name evidence="10" type="primary">murJ</name>
    <name evidence="11" type="ORF">EDC30_102384</name>
</gene>
<dbReference type="GO" id="GO:0015648">
    <property type="term" value="F:lipid-linked peptidoglycan transporter activity"/>
    <property type="evidence" value="ECO:0007669"/>
    <property type="project" value="UniProtKB-UniRule"/>
</dbReference>
<evidence type="ECO:0000313" key="11">
    <source>
        <dbReference type="EMBL" id="TCS38644.1"/>
    </source>
</evidence>
<evidence type="ECO:0000313" key="12">
    <source>
        <dbReference type="Proteomes" id="UP000295382"/>
    </source>
</evidence>
<evidence type="ECO:0000256" key="1">
    <source>
        <dbReference type="ARBA" id="ARBA00004651"/>
    </source>
</evidence>
<evidence type="ECO:0000256" key="5">
    <source>
        <dbReference type="ARBA" id="ARBA00022984"/>
    </source>
</evidence>
<dbReference type="PRINTS" id="PR01806">
    <property type="entry name" value="VIRFACTRMVIN"/>
</dbReference>
<comment type="function">
    <text evidence="8 10">Involved in peptidoglycan biosynthesis. Transports lipid-linked peptidoglycan precursors from the inner to the outer leaflet of the cytoplasmic membrane.</text>
</comment>
<dbReference type="GO" id="GO:0008360">
    <property type="term" value="P:regulation of cell shape"/>
    <property type="evidence" value="ECO:0007669"/>
    <property type="project" value="UniProtKB-KW"/>
</dbReference>
<dbReference type="GO" id="GO:0034204">
    <property type="term" value="P:lipid translocation"/>
    <property type="evidence" value="ECO:0007669"/>
    <property type="project" value="TreeGrafter"/>
</dbReference>
<comment type="subcellular location">
    <subcellularLocation>
        <location evidence="10">Cell inner membrane</location>
        <topology evidence="10">Multi-pass membrane protein</topology>
    </subcellularLocation>
    <subcellularLocation>
        <location evidence="1">Cell membrane</location>
        <topology evidence="1">Multi-pass membrane protein</topology>
    </subcellularLocation>
</comment>
<sequence>MRSQYPSVQVPRAKFCKAVEYKLFSSGWQSIPWFAEFICHATSSSHLLIASYLFDFICFISISVEQKHALLSIGHAGLQAIIARMNLYKALVTVSGMTLLSRITGLLREFLIARAFGASAYTDAFFVAFRIPNLLRRLFAEGAFSQAFVPILAEYKNQRGETATKELADHVATILVWALVLTSLAGILAAPTVVYFIATGLKEEGDVFQTTVTMTRIMFPYIGFMSFVALAGGILNTWREFRVPAFTPVLLNLAFIAASLFLAPHLKQPVYALAIAVFIGGVLQLAIQLPALKKIGMLPRIAINPFTAWNDPGVRRVLRQMLPATFAVSVGQVSIIINTNIASRLADGSVSWLNYADRLMEFPTGMLGVALGTILLPSLSKAHADGDPAEYSSLLDWGLRLTFLLALPAAVALAVLSEPLTTTLFHYGKFSVQAVKMTEQALIAYGVGLLGLILVKILAPGFYAKQDIKTPVKIAIGVLVATQLMNYAFVPWIAHAGLALSVGLGACLNASLLFRGLRRRGIYHAQSGWALFFVKLAGAVILMAGAASWSAGHFDWIALQAQPLFRVGALALVGSICVLTYFAALFVMGFRPKDFKRKTA</sequence>
<dbReference type="HAMAP" id="MF_02078">
    <property type="entry name" value="MurJ_MviN"/>
    <property type="match status" value="1"/>
</dbReference>
<dbReference type="PANTHER" id="PTHR47019:SF1">
    <property type="entry name" value="LIPID II FLIPPASE MURJ"/>
    <property type="match status" value="1"/>
</dbReference>
<keyword evidence="2 10" id="KW-1003">Cell membrane</keyword>
<evidence type="ECO:0000256" key="6">
    <source>
        <dbReference type="ARBA" id="ARBA00022989"/>
    </source>
</evidence>
<keyword evidence="10" id="KW-0813">Transport</keyword>
<feature type="transmembrane region" description="Helical" evidence="10">
    <location>
        <begin position="218"/>
        <end position="238"/>
    </location>
</feature>
<feature type="transmembrane region" description="Helical" evidence="10">
    <location>
        <begin position="401"/>
        <end position="421"/>
    </location>
</feature>
<feature type="transmembrane region" description="Helical" evidence="10">
    <location>
        <begin position="569"/>
        <end position="590"/>
    </location>
</feature>
<keyword evidence="5 10" id="KW-0573">Peptidoglycan synthesis</keyword>
<dbReference type="EMBL" id="SLZQ01000002">
    <property type="protein sequence ID" value="TCS38644.1"/>
    <property type="molecule type" value="Genomic_DNA"/>
</dbReference>
<reference evidence="11 12" key="1">
    <citation type="submission" date="2019-03" db="EMBL/GenBank/DDBJ databases">
        <title>Genomic Encyclopedia of Type Strains, Phase IV (KMG-IV): sequencing the most valuable type-strain genomes for metagenomic binning, comparative biology and taxonomic classification.</title>
        <authorList>
            <person name="Goeker M."/>
        </authorList>
    </citation>
    <scope>NUCLEOTIDE SEQUENCE [LARGE SCALE GENOMIC DNA]</scope>
    <source>
        <strain evidence="11 12">DSM 7445</strain>
    </source>
</reference>
<dbReference type="GO" id="GO:0071555">
    <property type="term" value="P:cell wall organization"/>
    <property type="evidence" value="ECO:0007669"/>
    <property type="project" value="UniProtKB-KW"/>
</dbReference>
<dbReference type="CDD" id="cd13123">
    <property type="entry name" value="MATE_MurJ_like"/>
    <property type="match status" value="1"/>
</dbReference>
<comment type="similarity">
    <text evidence="9 10">Belongs to the MurJ/MviN family.</text>
</comment>
<comment type="caution">
    <text evidence="10">Lacks conserved residue(s) required for the propagation of feature annotation.</text>
</comment>
<dbReference type="InterPro" id="IPR004268">
    <property type="entry name" value="MurJ"/>
</dbReference>
<evidence type="ECO:0000256" key="7">
    <source>
        <dbReference type="ARBA" id="ARBA00023136"/>
    </source>
</evidence>
<dbReference type="AlphaFoldDB" id="A0A4R3I0E5"/>
<feature type="transmembrane region" description="Helical" evidence="10">
    <location>
        <begin position="529"/>
        <end position="549"/>
    </location>
</feature>
<keyword evidence="7 10" id="KW-0472">Membrane</keyword>
<dbReference type="GO" id="GO:0005886">
    <property type="term" value="C:plasma membrane"/>
    <property type="evidence" value="ECO:0007669"/>
    <property type="project" value="UniProtKB-SubCell"/>
</dbReference>
<dbReference type="UniPathway" id="UPA00219"/>
<evidence type="ECO:0000256" key="10">
    <source>
        <dbReference type="HAMAP-Rule" id="MF_02078"/>
    </source>
</evidence>